<dbReference type="GO" id="GO:0030015">
    <property type="term" value="C:CCR4-NOT core complex"/>
    <property type="evidence" value="ECO:0007669"/>
    <property type="project" value="InterPro"/>
</dbReference>
<dbReference type="GO" id="GO:0060090">
    <property type="term" value="F:molecular adaptor activity"/>
    <property type="evidence" value="ECO:0007669"/>
    <property type="project" value="TreeGrafter"/>
</dbReference>
<reference evidence="1" key="2">
    <citation type="submission" date="2015-03" db="UniProtKB">
        <authorList>
            <consortium name="EnsemblPlants"/>
        </authorList>
    </citation>
    <scope>IDENTIFICATION</scope>
</reference>
<proteinExistence type="predicted"/>
<dbReference type="EnsemblPlants" id="Bo2g118020.1">
    <property type="protein sequence ID" value="Bo2g118020.1"/>
    <property type="gene ID" value="Bo2g118020"/>
</dbReference>
<reference evidence="1 2" key="1">
    <citation type="journal article" date="2014" name="Genome Biol.">
        <title>Transcriptome and methylome profiling reveals relics of genome dominance in the mesopolyploid Brassica oleracea.</title>
        <authorList>
            <person name="Parkin I.A."/>
            <person name="Koh C."/>
            <person name="Tang H."/>
            <person name="Robinson S.J."/>
            <person name="Kagale S."/>
            <person name="Clarke W.E."/>
            <person name="Town C.D."/>
            <person name="Nixon J."/>
            <person name="Krishnakumar V."/>
            <person name="Bidwell S.L."/>
            <person name="Denoeud F."/>
            <person name="Belcram H."/>
            <person name="Links M.G."/>
            <person name="Just J."/>
            <person name="Clarke C."/>
            <person name="Bender T."/>
            <person name="Huebert T."/>
            <person name="Mason A.S."/>
            <person name="Pires J.C."/>
            <person name="Barker G."/>
            <person name="Moore J."/>
            <person name="Walley P.G."/>
            <person name="Manoli S."/>
            <person name="Batley J."/>
            <person name="Edwards D."/>
            <person name="Nelson M.N."/>
            <person name="Wang X."/>
            <person name="Paterson A.H."/>
            <person name="King G."/>
            <person name="Bancroft I."/>
            <person name="Chalhoub B."/>
            <person name="Sharpe A.G."/>
        </authorList>
    </citation>
    <scope>NUCLEOTIDE SEQUENCE</scope>
    <source>
        <strain evidence="1 2">cv. TO1000</strain>
    </source>
</reference>
<dbReference type="PANTHER" id="PTHR13162">
    <property type="entry name" value="CCR4-NOT TRANSCRIPTION COMPLEX"/>
    <property type="match status" value="1"/>
</dbReference>
<organism evidence="1 2">
    <name type="scientific">Brassica oleracea var. oleracea</name>
    <dbReference type="NCBI Taxonomy" id="109376"/>
    <lineage>
        <taxon>Eukaryota</taxon>
        <taxon>Viridiplantae</taxon>
        <taxon>Streptophyta</taxon>
        <taxon>Embryophyta</taxon>
        <taxon>Tracheophyta</taxon>
        <taxon>Spermatophyta</taxon>
        <taxon>Magnoliopsida</taxon>
        <taxon>eudicotyledons</taxon>
        <taxon>Gunneridae</taxon>
        <taxon>Pentapetalae</taxon>
        <taxon>rosids</taxon>
        <taxon>malvids</taxon>
        <taxon>Brassicales</taxon>
        <taxon>Brassicaceae</taxon>
        <taxon>Brassiceae</taxon>
        <taxon>Brassica</taxon>
    </lineage>
</organism>
<dbReference type="Proteomes" id="UP000032141">
    <property type="component" value="Chromosome C2"/>
</dbReference>
<dbReference type="InterPro" id="IPR040398">
    <property type="entry name" value="Not1"/>
</dbReference>
<keyword evidence="2" id="KW-1185">Reference proteome</keyword>
<protein>
    <submittedName>
        <fullName evidence="1">Uncharacterized protein</fullName>
    </submittedName>
</protein>
<name>A0A0D3ATP1_BRAOL</name>
<dbReference type="STRING" id="109376.A0A0D3ATP1"/>
<dbReference type="Gramene" id="Bo2g118020.1">
    <property type="protein sequence ID" value="Bo2g118020.1"/>
    <property type="gene ID" value="Bo2g118020"/>
</dbReference>
<dbReference type="GO" id="GO:0000288">
    <property type="term" value="P:nuclear-transcribed mRNA catabolic process, deadenylation-dependent decay"/>
    <property type="evidence" value="ECO:0007669"/>
    <property type="project" value="TreeGrafter"/>
</dbReference>
<dbReference type="AlphaFoldDB" id="A0A0D3ATP1"/>
<dbReference type="eggNOG" id="KOG1831">
    <property type="taxonomic scope" value="Eukaryota"/>
</dbReference>
<sequence>MSWSVDILTETIKQLAPGTSWRKVIENLDHSGFEIPNKESFSFFMRLYKTACKVCSITV</sequence>
<dbReference type="PANTHER" id="PTHR13162:SF13">
    <property type="entry name" value="BNACNNG58980D PROTEIN"/>
    <property type="match status" value="1"/>
</dbReference>
<dbReference type="GO" id="GO:0000932">
    <property type="term" value="C:P-body"/>
    <property type="evidence" value="ECO:0007669"/>
    <property type="project" value="TreeGrafter"/>
</dbReference>
<dbReference type="GO" id="GO:0017148">
    <property type="term" value="P:negative regulation of translation"/>
    <property type="evidence" value="ECO:0007669"/>
    <property type="project" value="InterPro"/>
</dbReference>
<evidence type="ECO:0000313" key="1">
    <source>
        <dbReference type="EnsemblPlants" id="Bo2g118020.1"/>
    </source>
</evidence>
<evidence type="ECO:0000313" key="2">
    <source>
        <dbReference type="Proteomes" id="UP000032141"/>
    </source>
</evidence>
<accession>A0A0D3ATP1</accession>
<dbReference type="HOGENOM" id="CLU_2964014_0_0_1"/>